<dbReference type="InterPro" id="IPR033856">
    <property type="entry name" value="Trp_halogen"/>
</dbReference>
<dbReference type="InterPro" id="IPR006905">
    <property type="entry name" value="Flavin_halogenase"/>
</dbReference>
<organism evidence="1 2">
    <name type="scientific">Shewanella japonica</name>
    <dbReference type="NCBI Taxonomy" id="93973"/>
    <lineage>
        <taxon>Bacteria</taxon>
        <taxon>Pseudomonadati</taxon>
        <taxon>Pseudomonadota</taxon>
        <taxon>Gammaproteobacteria</taxon>
        <taxon>Alteromonadales</taxon>
        <taxon>Shewanellaceae</taxon>
        <taxon>Shewanella</taxon>
    </lineage>
</organism>
<keyword evidence="2" id="KW-1185">Reference proteome</keyword>
<proteinExistence type="predicted"/>
<protein>
    <submittedName>
        <fullName evidence="1">Tryptophan halogenase</fullName>
    </submittedName>
</protein>
<dbReference type="InterPro" id="IPR036188">
    <property type="entry name" value="FAD/NAD-bd_sf"/>
</dbReference>
<dbReference type="Gene3D" id="3.50.50.60">
    <property type="entry name" value="FAD/NAD(P)-binding domain"/>
    <property type="match status" value="1"/>
</dbReference>
<evidence type="ECO:0000313" key="2">
    <source>
        <dbReference type="Proteomes" id="UP000191820"/>
    </source>
</evidence>
<dbReference type="PANTHER" id="PTHR43747:SF4">
    <property type="entry name" value="FLAVIN-DEPENDENT TRYPTOPHAN HALOGENASE"/>
    <property type="match status" value="1"/>
</dbReference>
<name>A0ABM6JK58_9GAMM</name>
<dbReference type="EMBL" id="CP020472">
    <property type="protein sequence ID" value="ARD21613.1"/>
    <property type="molecule type" value="Genomic_DNA"/>
</dbReference>
<evidence type="ECO:0000313" key="1">
    <source>
        <dbReference type="EMBL" id="ARD21613.1"/>
    </source>
</evidence>
<accession>A0ABM6JK58</accession>
<gene>
    <name evidence="1" type="ORF">SJ2017_1288</name>
</gene>
<dbReference type="PANTHER" id="PTHR43747">
    <property type="entry name" value="FAD-BINDING PROTEIN"/>
    <property type="match status" value="1"/>
</dbReference>
<dbReference type="RefSeq" id="WP_080915236.1">
    <property type="nucleotide sequence ID" value="NZ_CP020472.1"/>
</dbReference>
<sequence length="514" mass="57583">MKVQRIVIVGGGTAGWLAANHIGKAAQHLADVSVTLIESPDIPTIGVGEGTVPAIKQSLQSFGISETEFIRECDVSFKQSIKFCNWLDKDIHGAKNSYHHLFDVPSPLGENLTDYWLQQAKQQATNQQSFSATVSPQHFICDAFKAPKLITTPEYGGKVSYAYHLNAAKFAQLLAKNATTKFNVTHLKANVLDANIDEQGNLACLKTDSLGELAFDFYVDASGFESILLAKKLKVGFIDKSKQLFVNKAIVAQVPTTEEQVIPPYTIATAHQAGWVWDIALPQRRGTGFVYSDNHMTSAQAEETFDRYLGGKLASLSSREIPMKVGYREKFWAKNCVSLGLAQGFLEPIEATSILLTDFAAAYLSKRLPHALSQMPALAERFNHTMGYAWERVVEFAKLHYCISDRQDSDFWRDNRCPDSIPNPLKQKMALWQNFSPLTDDLFSRYEVFNVDNYLYVLYGMKYATQVNQCDKQYLLAAQQQTEQIRRIGQGLAAELPEHRALLNKIKQYGLKTI</sequence>
<dbReference type="SUPFAM" id="SSF51905">
    <property type="entry name" value="FAD/NAD(P)-binding domain"/>
    <property type="match status" value="1"/>
</dbReference>
<dbReference type="Pfam" id="PF04820">
    <property type="entry name" value="Trp_halogenase"/>
    <property type="match status" value="1"/>
</dbReference>
<dbReference type="InterPro" id="IPR050816">
    <property type="entry name" value="Flavin-dep_Halogenase_NPB"/>
</dbReference>
<reference evidence="1 2" key="1">
    <citation type="submission" date="2017-03" db="EMBL/GenBank/DDBJ databases">
        <title>Genome sequencing of Shewanella japonica KCTC 22435.</title>
        <authorList>
            <person name="Kim K.M."/>
        </authorList>
    </citation>
    <scope>NUCLEOTIDE SEQUENCE [LARGE SCALE GENOMIC DNA]</scope>
    <source>
        <strain evidence="1 2">KCTC 22435</strain>
    </source>
</reference>
<dbReference type="Proteomes" id="UP000191820">
    <property type="component" value="Chromosome"/>
</dbReference>
<dbReference type="PIRSF" id="PIRSF011396">
    <property type="entry name" value="Trp_halogenase"/>
    <property type="match status" value="1"/>
</dbReference>